<dbReference type="Pfam" id="PF01196">
    <property type="entry name" value="Ribosomal_L17"/>
    <property type="match status" value="1"/>
</dbReference>
<dbReference type="GO" id="GO:0003735">
    <property type="term" value="F:structural constituent of ribosome"/>
    <property type="evidence" value="ECO:0007669"/>
    <property type="project" value="InterPro"/>
</dbReference>
<evidence type="ECO:0000313" key="6">
    <source>
        <dbReference type="EMBL" id="MBI2877687.1"/>
    </source>
</evidence>
<evidence type="ECO:0000256" key="5">
    <source>
        <dbReference type="RuleBase" id="RU000660"/>
    </source>
</evidence>
<dbReference type="PANTHER" id="PTHR14413">
    <property type="entry name" value="RIBOSOMAL PROTEIN L17"/>
    <property type="match status" value="1"/>
</dbReference>
<reference evidence="6" key="1">
    <citation type="submission" date="2020-07" db="EMBL/GenBank/DDBJ databases">
        <title>Huge and variable diversity of episymbiotic CPR bacteria and DPANN archaea in groundwater ecosystems.</title>
        <authorList>
            <person name="He C.Y."/>
            <person name="Keren R."/>
            <person name="Whittaker M."/>
            <person name="Farag I.F."/>
            <person name="Doudna J."/>
            <person name="Cate J.H.D."/>
            <person name="Banfield J.F."/>
        </authorList>
    </citation>
    <scope>NUCLEOTIDE SEQUENCE</scope>
    <source>
        <strain evidence="6">NC_groundwater_672_Ag_B-0.1um_62_36</strain>
    </source>
</reference>
<gene>
    <name evidence="4 6" type="primary">rplQ</name>
    <name evidence="6" type="ORF">HYY20_12480</name>
</gene>
<comment type="similarity">
    <text evidence="1 4 5">Belongs to the bacterial ribosomal protein bL17 family.</text>
</comment>
<dbReference type="PROSITE" id="PS01167">
    <property type="entry name" value="RIBOSOMAL_L17"/>
    <property type="match status" value="1"/>
</dbReference>
<dbReference type="HAMAP" id="MF_01368">
    <property type="entry name" value="Ribosomal_bL17"/>
    <property type="match status" value="1"/>
</dbReference>
<protein>
    <recommendedName>
        <fullName evidence="4">Large ribosomal subunit protein bL17</fullName>
    </recommendedName>
</protein>
<keyword evidence="2 4" id="KW-0689">Ribosomal protein</keyword>
<dbReference type="InterPro" id="IPR036373">
    <property type="entry name" value="Ribosomal_bL17_sf"/>
</dbReference>
<organism evidence="6 7">
    <name type="scientific">Tectimicrobiota bacterium</name>
    <dbReference type="NCBI Taxonomy" id="2528274"/>
    <lineage>
        <taxon>Bacteria</taxon>
        <taxon>Pseudomonadati</taxon>
        <taxon>Nitrospinota/Tectimicrobiota group</taxon>
        <taxon>Candidatus Tectimicrobiota</taxon>
    </lineage>
</organism>
<evidence type="ECO:0000313" key="7">
    <source>
        <dbReference type="Proteomes" id="UP000769766"/>
    </source>
</evidence>
<evidence type="ECO:0000256" key="2">
    <source>
        <dbReference type="ARBA" id="ARBA00022980"/>
    </source>
</evidence>
<evidence type="ECO:0000256" key="4">
    <source>
        <dbReference type="HAMAP-Rule" id="MF_01368"/>
    </source>
</evidence>
<evidence type="ECO:0000256" key="1">
    <source>
        <dbReference type="ARBA" id="ARBA00008777"/>
    </source>
</evidence>
<dbReference type="FunFam" id="3.90.1030.10:FF:000001">
    <property type="entry name" value="50S ribosomal protein L17"/>
    <property type="match status" value="1"/>
</dbReference>
<dbReference type="Proteomes" id="UP000769766">
    <property type="component" value="Unassembled WGS sequence"/>
</dbReference>
<dbReference type="EMBL" id="JACPRF010000379">
    <property type="protein sequence ID" value="MBI2877687.1"/>
    <property type="molecule type" value="Genomic_DNA"/>
</dbReference>
<dbReference type="AlphaFoldDB" id="A0A932CS74"/>
<proteinExistence type="inferred from homology"/>
<dbReference type="PANTHER" id="PTHR14413:SF16">
    <property type="entry name" value="LARGE RIBOSOMAL SUBUNIT PROTEIN BL17M"/>
    <property type="match status" value="1"/>
</dbReference>
<dbReference type="Gene3D" id="3.90.1030.10">
    <property type="entry name" value="Ribosomal protein L17"/>
    <property type="match status" value="1"/>
</dbReference>
<evidence type="ECO:0000256" key="3">
    <source>
        <dbReference type="ARBA" id="ARBA00023274"/>
    </source>
</evidence>
<dbReference type="InterPro" id="IPR000456">
    <property type="entry name" value="Ribosomal_bL17"/>
</dbReference>
<comment type="subunit">
    <text evidence="4">Part of the 50S ribosomal subunit. Contacts protein L32.</text>
</comment>
<dbReference type="SUPFAM" id="SSF64263">
    <property type="entry name" value="Prokaryotic ribosomal protein L17"/>
    <property type="match status" value="1"/>
</dbReference>
<comment type="caution">
    <text evidence="6">The sequence shown here is derived from an EMBL/GenBank/DDBJ whole genome shotgun (WGS) entry which is preliminary data.</text>
</comment>
<accession>A0A932CS74</accession>
<dbReference type="GO" id="GO:0006412">
    <property type="term" value="P:translation"/>
    <property type="evidence" value="ECO:0007669"/>
    <property type="project" value="UniProtKB-UniRule"/>
</dbReference>
<dbReference type="InterPro" id="IPR047859">
    <property type="entry name" value="Ribosomal_bL17_CS"/>
</dbReference>
<sequence>MRHRKAGRKLGRTSSHRQALFGNLLMALITSEAIVTTLAKAKELKRVADKMITLAKRGDLHARRLALMVIRDKAAVKKLFDVLGQRYPERHGGYTRIYKLGTRHGDSAPLAVIEWVDRPAEQQSGKKKEKAKA</sequence>
<name>A0A932CS74_UNCTE</name>
<keyword evidence="3 4" id="KW-0687">Ribonucleoprotein</keyword>
<dbReference type="NCBIfam" id="TIGR00059">
    <property type="entry name" value="L17"/>
    <property type="match status" value="1"/>
</dbReference>
<dbReference type="GO" id="GO:0022625">
    <property type="term" value="C:cytosolic large ribosomal subunit"/>
    <property type="evidence" value="ECO:0007669"/>
    <property type="project" value="TreeGrafter"/>
</dbReference>